<proteinExistence type="predicted"/>
<accession>A0A512C9L6</accession>
<gene>
    <name evidence="1" type="ORF">CQA01_14190</name>
</gene>
<name>A0A512C9L6_9BACT</name>
<comment type="caution">
    <text evidence="1">The sequence shown here is derived from an EMBL/GenBank/DDBJ whole genome shotgun (WGS) entry which is preliminary data.</text>
</comment>
<keyword evidence="2" id="KW-1185">Reference proteome</keyword>
<evidence type="ECO:0000313" key="2">
    <source>
        <dbReference type="Proteomes" id="UP000321301"/>
    </source>
</evidence>
<sequence length="98" mass="11139">METVPLSVVSNYPPLGVDCIYTFLFLEFVIPSQVDYVRKEGRRLGVDCFYTFLSNGAVRMKECKLSDWVGVVVNSEDYLCSSARSYAGIEGFLEVVYW</sequence>
<reference evidence="1 2" key="1">
    <citation type="submission" date="2019-07" db="EMBL/GenBank/DDBJ databases">
        <title>Whole genome shotgun sequence of Cyclobacterium qasimii NBRC 106168.</title>
        <authorList>
            <person name="Hosoyama A."/>
            <person name="Uohara A."/>
            <person name="Ohji S."/>
            <person name="Ichikawa N."/>
        </authorList>
    </citation>
    <scope>NUCLEOTIDE SEQUENCE [LARGE SCALE GENOMIC DNA]</scope>
    <source>
        <strain evidence="1 2">NBRC 106168</strain>
    </source>
</reference>
<dbReference type="EMBL" id="BJYV01000004">
    <property type="protein sequence ID" value="GEO20885.1"/>
    <property type="molecule type" value="Genomic_DNA"/>
</dbReference>
<evidence type="ECO:0000313" key="1">
    <source>
        <dbReference type="EMBL" id="GEO20885.1"/>
    </source>
</evidence>
<dbReference type="Proteomes" id="UP000321301">
    <property type="component" value="Unassembled WGS sequence"/>
</dbReference>
<organism evidence="1 2">
    <name type="scientific">Cyclobacterium qasimii</name>
    <dbReference type="NCBI Taxonomy" id="1350429"/>
    <lineage>
        <taxon>Bacteria</taxon>
        <taxon>Pseudomonadati</taxon>
        <taxon>Bacteroidota</taxon>
        <taxon>Cytophagia</taxon>
        <taxon>Cytophagales</taxon>
        <taxon>Cyclobacteriaceae</taxon>
        <taxon>Cyclobacterium</taxon>
    </lineage>
</organism>
<dbReference type="AlphaFoldDB" id="A0A512C9L6"/>
<protein>
    <submittedName>
        <fullName evidence="1">Uncharacterized protein</fullName>
    </submittedName>
</protein>